<organism evidence="2 3">
    <name type="scientific">Litchfieldia luteola</name>
    <dbReference type="NCBI Taxonomy" id="682179"/>
    <lineage>
        <taxon>Bacteria</taxon>
        <taxon>Bacillati</taxon>
        <taxon>Bacillota</taxon>
        <taxon>Bacilli</taxon>
        <taxon>Bacillales</taxon>
        <taxon>Bacillaceae</taxon>
        <taxon>Litchfieldia</taxon>
    </lineage>
</organism>
<keyword evidence="1" id="KW-1133">Transmembrane helix</keyword>
<dbReference type="RefSeq" id="WP_193538929.1">
    <property type="nucleotide sequence ID" value="NZ_JADCLJ010000024.1"/>
</dbReference>
<keyword evidence="3" id="KW-1185">Reference proteome</keyword>
<reference evidence="2 3" key="1">
    <citation type="submission" date="2020-10" db="EMBL/GenBank/DDBJ databases">
        <title>Bacillus sp. HD4P25, an endophyte from a halophyte.</title>
        <authorList>
            <person name="Sun J.-Q."/>
        </authorList>
    </citation>
    <scope>NUCLEOTIDE SEQUENCE [LARGE SCALE GENOMIC DNA]</scope>
    <source>
        <strain evidence="2 3">YIM 93174</strain>
    </source>
</reference>
<evidence type="ECO:0000313" key="2">
    <source>
        <dbReference type="EMBL" id="MBE4909874.1"/>
    </source>
</evidence>
<dbReference type="Proteomes" id="UP001516662">
    <property type="component" value="Unassembled WGS sequence"/>
</dbReference>
<evidence type="ECO:0000256" key="1">
    <source>
        <dbReference type="SAM" id="Phobius"/>
    </source>
</evidence>
<proteinExistence type="predicted"/>
<feature type="transmembrane region" description="Helical" evidence="1">
    <location>
        <begin position="12"/>
        <end position="35"/>
    </location>
</feature>
<sequence>MELIKNYEKRHIVGVIAVILALITPMAIPLIPYMVNDLLYATSDT</sequence>
<dbReference type="EMBL" id="JADCLJ010000024">
    <property type="protein sequence ID" value="MBE4909874.1"/>
    <property type="molecule type" value="Genomic_DNA"/>
</dbReference>
<evidence type="ECO:0000313" key="3">
    <source>
        <dbReference type="Proteomes" id="UP001516662"/>
    </source>
</evidence>
<keyword evidence="1" id="KW-0472">Membrane</keyword>
<protein>
    <submittedName>
        <fullName evidence="2">Uncharacterized protein</fullName>
    </submittedName>
</protein>
<keyword evidence="1" id="KW-0812">Transmembrane</keyword>
<name>A0ABR9QMZ2_9BACI</name>
<accession>A0ABR9QMZ2</accession>
<comment type="caution">
    <text evidence="2">The sequence shown here is derived from an EMBL/GenBank/DDBJ whole genome shotgun (WGS) entry which is preliminary data.</text>
</comment>
<gene>
    <name evidence="2" type="ORF">IMZ08_17705</name>
</gene>